<protein>
    <recommendedName>
        <fullName evidence="3">J domain-containing protein</fullName>
    </recommendedName>
</protein>
<dbReference type="PROSITE" id="PS00636">
    <property type="entry name" value="DNAJ_1"/>
    <property type="match status" value="1"/>
</dbReference>
<feature type="chain" id="PRO_5045823843" description="J domain-containing protein" evidence="2">
    <location>
        <begin position="34"/>
        <end position="596"/>
    </location>
</feature>
<keyword evidence="2" id="KW-0732">Signal</keyword>
<dbReference type="Proteomes" id="UP001642484">
    <property type="component" value="Unassembled WGS sequence"/>
</dbReference>
<feature type="region of interest" description="Disordered" evidence="1">
    <location>
        <begin position="237"/>
        <end position="309"/>
    </location>
</feature>
<sequence length="596" mass="66522">MARGSSRGSAIMGPLCVCALCFFTATFVGPLGANAPRGCRTRRQVATETETAFETETEPVEVEDFYELLGVSEEADVKEIKAAYRQAARLTHPDFFRTKPKEEREKAQERFTQVNKAFEVLTDPKKRQAYDLRGLAGLAEFEFNGERIIMPPPWRVRVGYTGHHFWKMKEYFVGFMLETLPDVSHEVILSAFEEATKDPIGVGQAILVDRCTEKRAKDVVEALQEYGLVCMCEEVPDEELREEEDEEEAEEPKPKPVVKQEPTEEANEEDDKADHSGMWLVRDPLRLRRTGPAGCPDTTRQGESDEESDGMLLVDLPVAKVVAQACSGDARAARKKQCDFGSEVANLLARGYKVESAKEEAPKEEEADDKPEEATDKPEKANDKPEALWGTAVQMLLREGTQNYVFDVDAYEGYQPLVPQQKKVVVVQARPADSTMLDLITLVSAVGLQQELKNAKQGETIIKEESMDPRHHLDRRGSVGWVVWTPVKAPTRDPRLGQPRVAQKSLKALLLANRFLLEIAGRMLDLLTLLSAAGLQQELEKAKEKTGEVIKEETVESDFLGSCAEQMAEAMEGFERLVAQGFSGSSQEEMVPPKKV</sequence>
<dbReference type="SUPFAM" id="SSF46565">
    <property type="entry name" value="Chaperone J-domain"/>
    <property type="match status" value="1"/>
</dbReference>
<dbReference type="SMART" id="SM00271">
    <property type="entry name" value="DnaJ"/>
    <property type="match status" value="1"/>
</dbReference>
<dbReference type="CDD" id="cd06257">
    <property type="entry name" value="DnaJ"/>
    <property type="match status" value="1"/>
</dbReference>
<comment type="caution">
    <text evidence="4">The sequence shown here is derived from an EMBL/GenBank/DDBJ whole genome shotgun (WGS) entry which is preliminary data.</text>
</comment>
<evidence type="ECO:0000313" key="4">
    <source>
        <dbReference type="EMBL" id="CAK9013295.1"/>
    </source>
</evidence>
<dbReference type="Gene3D" id="1.10.287.110">
    <property type="entry name" value="DnaJ domain"/>
    <property type="match status" value="1"/>
</dbReference>
<feature type="region of interest" description="Disordered" evidence="1">
    <location>
        <begin position="353"/>
        <end position="385"/>
    </location>
</feature>
<dbReference type="PANTHER" id="PTHR45090:SF4">
    <property type="entry name" value="J DOMAIN-CONTAINING PROTEIN"/>
    <property type="match status" value="1"/>
</dbReference>
<evidence type="ECO:0000313" key="5">
    <source>
        <dbReference type="Proteomes" id="UP001642484"/>
    </source>
</evidence>
<dbReference type="Pfam" id="PF00226">
    <property type="entry name" value="DnaJ"/>
    <property type="match status" value="1"/>
</dbReference>
<keyword evidence="5" id="KW-1185">Reference proteome</keyword>
<name>A0ABP0JG93_9DINO</name>
<dbReference type="PROSITE" id="PS50076">
    <property type="entry name" value="DNAJ_2"/>
    <property type="match status" value="1"/>
</dbReference>
<organism evidence="4 5">
    <name type="scientific">Durusdinium trenchii</name>
    <dbReference type="NCBI Taxonomy" id="1381693"/>
    <lineage>
        <taxon>Eukaryota</taxon>
        <taxon>Sar</taxon>
        <taxon>Alveolata</taxon>
        <taxon>Dinophyceae</taxon>
        <taxon>Suessiales</taxon>
        <taxon>Symbiodiniaceae</taxon>
        <taxon>Durusdinium</taxon>
    </lineage>
</organism>
<dbReference type="InterPro" id="IPR036869">
    <property type="entry name" value="J_dom_sf"/>
</dbReference>
<dbReference type="PANTHER" id="PTHR45090">
    <property type="entry name" value="CHAPERONE PROTEIN DNAJ 20 CHLOROPLASTIC"/>
    <property type="match status" value="1"/>
</dbReference>
<accession>A0ABP0JG93</accession>
<gene>
    <name evidence="4" type="ORF">CCMP2556_LOCUS11209</name>
</gene>
<feature type="domain" description="J" evidence="3">
    <location>
        <begin position="64"/>
        <end position="134"/>
    </location>
</feature>
<proteinExistence type="predicted"/>
<feature type="compositionally biased region" description="Basic and acidic residues" evidence="1">
    <location>
        <begin position="372"/>
        <end position="385"/>
    </location>
</feature>
<dbReference type="InterPro" id="IPR001623">
    <property type="entry name" value="DnaJ_domain"/>
</dbReference>
<feature type="compositionally biased region" description="Acidic residues" evidence="1">
    <location>
        <begin position="237"/>
        <end position="250"/>
    </location>
</feature>
<reference evidence="4 5" key="1">
    <citation type="submission" date="2024-02" db="EMBL/GenBank/DDBJ databases">
        <authorList>
            <person name="Chen Y."/>
            <person name="Shah S."/>
            <person name="Dougan E. K."/>
            <person name="Thang M."/>
            <person name="Chan C."/>
        </authorList>
    </citation>
    <scope>NUCLEOTIDE SEQUENCE [LARGE SCALE GENOMIC DNA]</scope>
</reference>
<dbReference type="PRINTS" id="PR00625">
    <property type="entry name" value="JDOMAIN"/>
</dbReference>
<evidence type="ECO:0000259" key="3">
    <source>
        <dbReference type="PROSITE" id="PS50076"/>
    </source>
</evidence>
<evidence type="ECO:0000256" key="2">
    <source>
        <dbReference type="SAM" id="SignalP"/>
    </source>
</evidence>
<dbReference type="InterPro" id="IPR018253">
    <property type="entry name" value="DnaJ_domain_CS"/>
</dbReference>
<feature type="signal peptide" evidence="2">
    <location>
        <begin position="1"/>
        <end position="33"/>
    </location>
</feature>
<evidence type="ECO:0000256" key="1">
    <source>
        <dbReference type="SAM" id="MobiDB-lite"/>
    </source>
</evidence>
<dbReference type="InterPro" id="IPR053232">
    <property type="entry name" value="DnaJ_C/III_chloroplastic"/>
</dbReference>
<dbReference type="EMBL" id="CAXAMN010005335">
    <property type="protein sequence ID" value="CAK9013295.1"/>
    <property type="molecule type" value="Genomic_DNA"/>
</dbReference>
<feature type="compositionally biased region" description="Acidic residues" evidence="1">
    <location>
        <begin position="362"/>
        <end position="371"/>
    </location>
</feature>